<organism evidence="1 2">
    <name type="scientific">Rhododendron griersonianum</name>
    <dbReference type="NCBI Taxonomy" id="479676"/>
    <lineage>
        <taxon>Eukaryota</taxon>
        <taxon>Viridiplantae</taxon>
        <taxon>Streptophyta</taxon>
        <taxon>Embryophyta</taxon>
        <taxon>Tracheophyta</taxon>
        <taxon>Spermatophyta</taxon>
        <taxon>Magnoliopsida</taxon>
        <taxon>eudicotyledons</taxon>
        <taxon>Gunneridae</taxon>
        <taxon>Pentapetalae</taxon>
        <taxon>asterids</taxon>
        <taxon>Ericales</taxon>
        <taxon>Ericaceae</taxon>
        <taxon>Ericoideae</taxon>
        <taxon>Rhodoreae</taxon>
        <taxon>Rhododendron</taxon>
    </lineage>
</organism>
<accession>A0AAV6HRC5</accession>
<dbReference type="Proteomes" id="UP000823749">
    <property type="component" value="Chromosome 13"/>
</dbReference>
<evidence type="ECO:0000313" key="2">
    <source>
        <dbReference type="Proteomes" id="UP000823749"/>
    </source>
</evidence>
<proteinExistence type="predicted"/>
<evidence type="ECO:0000313" key="1">
    <source>
        <dbReference type="EMBL" id="KAG5516358.1"/>
    </source>
</evidence>
<gene>
    <name evidence="1" type="ORF">RHGRI_037168</name>
</gene>
<reference evidence="1 2" key="1">
    <citation type="submission" date="2020-08" db="EMBL/GenBank/DDBJ databases">
        <title>Plant Genome Project.</title>
        <authorList>
            <person name="Zhang R.-G."/>
        </authorList>
    </citation>
    <scope>NUCLEOTIDE SEQUENCE [LARGE SCALE GENOMIC DNA]</scope>
    <source>
        <strain evidence="1">WSP0</strain>
        <tissue evidence="1">Leaf</tissue>
    </source>
</reference>
<sequence>MQYSLPSARVKLAPLRARRSSTPAAPPRLQLLHAPPPQLLLLLTSTAHDELIDTGFTTLPDRDLKNYVTGLAENCKFPYIMPAIGILLEMMRLSIYVLYLVIREFCSVEESSFTSDTTVSWYARPSYEEVFRLTTVIKTFLHASSSSKIGLVSYRPQVLDIPIARYGFREVLNMALCSYKENFAMLNRIDDKSTAVIIGNPCSYDSEVCLHLQYYVE</sequence>
<keyword evidence="2" id="KW-1185">Reference proteome</keyword>
<name>A0AAV6HRC5_9ERIC</name>
<dbReference type="AlphaFoldDB" id="A0AAV6HRC5"/>
<comment type="caution">
    <text evidence="1">The sequence shown here is derived from an EMBL/GenBank/DDBJ whole genome shotgun (WGS) entry which is preliminary data.</text>
</comment>
<dbReference type="EMBL" id="JACTNZ010000013">
    <property type="protein sequence ID" value="KAG5516358.1"/>
    <property type="molecule type" value="Genomic_DNA"/>
</dbReference>
<protein>
    <submittedName>
        <fullName evidence="1">Uncharacterized protein</fullName>
    </submittedName>
</protein>